<dbReference type="EMBL" id="BQNB010010141">
    <property type="protein sequence ID" value="GJS73259.1"/>
    <property type="molecule type" value="Genomic_DNA"/>
</dbReference>
<name>A0ABQ4Y6F5_9ASTR</name>
<keyword evidence="3" id="KW-1185">Reference proteome</keyword>
<protein>
    <submittedName>
        <fullName evidence="2">Nucleic acid-binding, OB-fold protein</fullName>
    </submittedName>
</protein>
<dbReference type="SUPFAM" id="SSF50249">
    <property type="entry name" value="Nucleic acid-binding proteins"/>
    <property type="match status" value="1"/>
</dbReference>
<proteinExistence type="predicted"/>
<reference evidence="2" key="2">
    <citation type="submission" date="2022-01" db="EMBL/GenBank/DDBJ databases">
        <authorList>
            <person name="Yamashiro T."/>
            <person name="Shiraishi A."/>
            <person name="Satake H."/>
            <person name="Nakayama K."/>
        </authorList>
    </citation>
    <scope>NUCLEOTIDE SEQUENCE</scope>
</reference>
<gene>
    <name evidence="2" type="ORF">Tco_0706100</name>
</gene>
<evidence type="ECO:0000313" key="2">
    <source>
        <dbReference type="EMBL" id="GJS73259.1"/>
    </source>
</evidence>
<sequence>MAPVNAMDEPQLFLEQLELGVTGTIVLMFCRMWDVYAATGRYLSTDFVGSTMHATARNSIAYNFLKLKEDAAGGQSVRVTLWGSLGELLIEKRTNHVRVYAIVLTCLTVKQYNSRLYLSSTSSTLIHDDEEIPKIKQLKSDTSGAEFSKELLPVGCSNSKAGTLENLLMWSQNCTYVPLYCAYRQCRDQEWLEFSILQRRKMREKSYPFKRPLCESCNKNVDYLVLRYRLELEVSDDIAEVVLVVFNETASSLVKCTADSKVEYEDQLWPTLWAPATHWSSKVIHTMSTTRMKASLAEGLLLPKGCVKSQ</sequence>
<accession>A0ABQ4Y6F5</accession>
<comment type="caution">
    <text evidence="2">The sequence shown here is derived from an EMBL/GenBank/DDBJ whole genome shotgun (WGS) entry which is preliminary data.</text>
</comment>
<evidence type="ECO:0000259" key="1">
    <source>
        <dbReference type="Pfam" id="PF08646"/>
    </source>
</evidence>
<dbReference type="Proteomes" id="UP001151760">
    <property type="component" value="Unassembled WGS sequence"/>
</dbReference>
<dbReference type="InterPro" id="IPR013955">
    <property type="entry name" value="Rep_factor-A_C"/>
</dbReference>
<feature type="domain" description="Replication factor A C-terminal" evidence="1">
    <location>
        <begin position="213"/>
        <end position="263"/>
    </location>
</feature>
<reference evidence="2" key="1">
    <citation type="journal article" date="2022" name="Int. J. Mol. Sci.">
        <title>Draft Genome of Tanacetum Coccineum: Genomic Comparison of Closely Related Tanacetum-Family Plants.</title>
        <authorList>
            <person name="Yamashiro T."/>
            <person name="Shiraishi A."/>
            <person name="Nakayama K."/>
            <person name="Satake H."/>
        </authorList>
    </citation>
    <scope>NUCLEOTIDE SEQUENCE</scope>
</reference>
<evidence type="ECO:0000313" key="3">
    <source>
        <dbReference type="Proteomes" id="UP001151760"/>
    </source>
</evidence>
<dbReference type="InterPro" id="IPR012340">
    <property type="entry name" value="NA-bd_OB-fold"/>
</dbReference>
<dbReference type="Pfam" id="PF08646">
    <property type="entry name" value="Rep_fac-A_C"/>
    <property type="match status" value="1"/>
</dbReference>
<dbReference type="Gene3D" id="2.40.50.140">
    <property type="entry name" value="Nucleic acid-binding proteins"/>
    <property type="match status" value="2"/>
</dbReference>
<organism evidence="2 3">
    <name type="scientific">Tanacetum coccineum</name>
    <dbReference type="NCBI Taxonomy" id="301880"/>
    <lineage>
        <taxon>Eukaryota</taxon>
        <taxon>Viridiplantae</taxon>
        <taxon>Streptophyta</taxon>
        <taxon>Embryophyta</taxon>
        <taxon>Tracheophyta</taxon>
        <taxon>Spermatophyta</taxon>
        <taxon>Magnoliopsida</taxon>
        <taxon>eudicotyledons</taxon>
        <taxon>Gunneridae</taxon>
        <taxon>Pentapetalae</taxon>
        <taxon>asterids</taxon>
        <taxon>campanulids</taxon>
        <taxon>Asterales</taxon>
        <taxon>Asteraceae</taxon>
        <taxon>Asteroideae</taxon>
        <taxon>Anthemideae</taxon>
        <taxon>Anthemidinae</taxon>
        <taxon>Tanacetum</taxon>
    </lineage>
</organism>